<reference evidence="3 4" key="1">
    <citation type="submission" date="2014-04" db="EMBL/GenBank/DDBJ databases">
        <title>A comprehensive comparison of genomes of Erythrobacter spp. strains.</title>
        <authorList>
            <person name="Zheng Q."/>
        </authorList>
    </citation>
    <scope>NUCLEOTIDE SEQUENCE [LARGE SCALE GENOMIC DNA]</scope>
    <source>
        <strain evidence="3 4">DSM 6997</strain>
    </source>
</reference>
<accession>A0A074MBZ6</accession>
<feature type="transmembrane region" description="Helical" evidence="1">
    <location>
        <begin position="327"/>
        <end position="351"/>
    </location>
</feature>
<feature type="transmembrane region" description="Helical" evidence="1">
    <location>
        <begin position="391"/>
        <end position="407"/>
    </location>
</feature>
<feature type="transmembrane region" description="Helical" evidence="1">
    <location>
        <begin position="285"/>
        <end position="307"/>
    </location>
</feature>
<organism evidence="3 4">
    <name type="scientific">Erythrobacter longus</name>
    <dbReference type="NCBI Taxonomy" id="1044"/>
    <lineage>
        <taxon>Bacteria</taxon>
        <taxon>Pseudomonadati</taxon>
        <taxon>Pseudomonadota</taxon>
        <taxon>Alphaproteobacteria</taxon>
        <taxon>Sphingomonadales</taxon>
        <taxon>Erythrobacteraceae</taxon>
        <taxon>Erythrobacter/Porphyrobacter group</taxon>
        <taxon>Erythrobacter</taxon>
    </lineage>
</organism>
<evidence type="ECO:0000313" key="3">
    <source>
        <dbReference type="EMBL" id="KEO90270.1"/>
    </source>
</evidence>
<protein>
    <recommendedName>
        <fullName evidence="2">DUF418 domain-containing protein</fullName>
    </recommendedName>
</protein>
<dbReference type="InterPro" id="IPR052529">
    <property type="entry name" value="Bact_Transport_Assoc"/>
</dbReference>
<dbReference type="eggNOG" id="COG2311">
    <property type="taxonomic scope" value="Bacteria"/>
</dbReference>
<comment type="caution">
    <text evidence="3">The sequence shown here is derived from an EMBL/GenBank/DDBJ whole genome shotgun (WGS) entry which is preliminary data.</text>
</comment>
<keyword evidence="4" id="KW-1185">Reference proteome</keyword>
<keyword evidence="1" id="KW-0472">Membrane</keyword>
<dbReference type="RefSeq" id="WP_034959729.1">
    <property type="nucleotide sequence ID" value="NZ_JMIW01000003.1"/>
</dbReference>
<dbReference type="PANTHER" id="PTHR30590:SF2">
    <property type="entry name" value="INNER MEMBRANE PROTEIN"/>
    <property type="match status" value="1"/>
</dbReference>
<dbReference type="PANTHER" id="PTHR30590">
    <property type="entry name" value="INNER MEMBRANE PROTEIN"/>
    <property type="match status" value="1"/>
</dbReference>
<dbReference type="Proteomes" id="UP000027647">
    <property type="component" value="Unassembled WGS sequence"/>
</dbReference>
<feature type="transmembrane region" description="Helical" evidence="1">
    <location>
        <begin position="171"/>
        <end position="193"/>
    </location>
</feature>
<keyword evidence="1" id="KW-0812">Transmembrane</keyword>
<feature type="transmembrane region" description="Helical" evidence="1">
    <location>
        <begin position="42"/>
        <end position="61"/>
    </location>
</feature>
<feature type="domain" description="DUF418" evidence="2">
    <location>
        <begin position="270"/>
        <end position="430"/>
    </location>
</feature>
<gene>
    <name evidence="3" type="ORF">EH31_09275</name>
</gene>
<feature type="transmembrane region" description="Helical" evidence="1">
    <location>
        <begin position="363"/>
        <end position="385"/>
    </location>
</feature>
<proteinExistence type="predicted"/>
<feature type="transmembrane region" description="Helical" evidence="1">
    <location>
        <begin position="123"/>
        <end position="141"/>
    </location>
</feature>
<evidence type="ECO:0000259" key="2">
    <source>
        <dbReference type="Pfam" id="PF04235"/>
    </source>
</evidence>
<evidence type="ECO:0000256" key="1">
    <source>
        <dbReference type="SAM" id="Phobius"/>
    </source>
</evidence>
<dbReference type="AlphaFoldDB" id="A0A074MBZ6"/>
<feature type="transmembrane region" description="Helical" evidence="1">
    <location>
        <begin position="147"/>
        <end position="164"/>
    </location>
</feature>
<feature type="transmembrane region" description="Helical" evidence="1">
    <location>
        <begin position="81"/>
        <end position="111"/>
    </location>
</feature>
<name>A0A074MBZ6_ERYLO</name>
<sequence length="437" mass="48121">MTTSESAAQAGIGLDADAAGESARAKVAAPVATKDRIETLDFIRGLAVMGILAANIVAFGQPFNAYTYPGAWIGPTGDPDGWLWIAQFVTVDGKMRGLFTLLFGAGMYLFMERAWARGDTAKLQAWRLMILFAFGYAHFLFLWVGDILAMYALIGLLALTCVGWKAKTQLVVGLAAYGFGAAVSLLFSFPYLVTNTKLGEAEGMGELKSEFLKATEQALADDKVITAFKTSGDYLGLVQHRLSDEWYIPFANSAMFFLETFPLMLLGMALYRLGFFSGALNRGKMIAWGWIGLFVGAGVTLMIGLIAKGSGFDYWASNSAFLAWSPLPRLAMVLGLAALLVAYSPAWTGWFATRVRAAGRAAFTNYLGTSVVMLFVMHGWAFGLFGELTRPQLYLVTLLTCALMLAWSKPWLDRYRYGPLEWLWRCLTYRRVFPNKR</sequence>
<feature type="transmembrane region" description="Helical" evidence="1">
    <location>
        <begin position="246"/>
        <end position="273"/>
    </location>
</feature>
<evidence type="ECO:0000313" key="4">
    <source>
        <dbReference type="Proteomes" id="UP000027647"/>
    </source>
</evidence>
<keyword evidence="1" id="KW-1133">Transmembrane helix</keyword>
<dbReference type="InterPro" id="IPR007349">
    <property type="entry name" value="DUF418"/>
</dbReference>
<dbReference type="STRING" id="1044.EH31_09275"/>
<dbReference type="EMBL" id="JMIW01000003">
    <property type="protein sequence ID" value="KEO90270.1"/>
    <property type="molecule type" value="Genomic_DNA"/>
</dbReference>
<dbReference type="Pfam" id="PF04235">
    <property type="entry name" value="DUF418"/>
    <property type="match status" value="1"/>
</dbReference>